<dbReference type="Proteomes" id="UP000198420">
    <property type="component" value="Unassembled WGS sequence"/>
</dbReference>
<reference evidence="3" key="1">
    <citation type="submission" date="2017-06" db="EMBL/GenBank/DDBJ databases">
        <authorList>
            <person name="Varghese N."/>
            <person name="Submissions S."/>
        </authorList>
    </citation>
    <scope>NUCLEOTIDE SEQUENCE [LARGE SCALE GENOMIC DNA]</scope>
    <source>
        <strain evidence="3">DSM 44485</strain>
    </source>
</reference>
<dbReference type="Gene3D" id="1.20.1290.10">
    <property type="entry name" value="AhpD-like"/>
    <property type="match status" value="1"/>
</dbReference>
<sequence length="194" mass="21844">MCADTPGDRVPRFDPLPEEEWDDVVRAVTQTIGPLNVITTLARHPELFRSWIGFGSMLLMNGTLGARDRELAILRTAHHRSCAYEWDHHRRVALDAGLTEDEIAALREDPDAHGWSDDDRMVLAAADELHERGTISDATWTELATRFGEHQLIELVMLIGHYHMVAFALNALRVQNEDDGPHGDHVPREEGTGR</sequence>
<dbReference type="AlphaFoldDB" id="A0A238Y7X8"/>
<dbReference type="Pfam" id="PF02627">
    <property type="entry name" value="CMD"/>
    <property type="match status" value="1"/>
</dbReference>
<organism evidence="2 3">
    <name type="scientific">Actinomadura mexicana</name>
    <dbReference type="NCBI Taxonomy" id="134959"/>
    <lineage>
        <taxon>Bacteria</taxon>
        <taxon>Bacillati</taxon>
        <taxon>Actinomycetota</taxon>
        <taxon>Actinomycetes</taxon>
        <taxon>Streptosporangiales</taxon>
        <taxon>Thermomonosporaceae</taxon>
        <taxon>Actinomadura</taxon>
    </lineage>
</organism>
<dbReference type="SUPFAM" id="SSF69118">
    <property type="entry name" value="AhpD-like"/>
    <property type="match status" value="1"/>
</dbReference>
<gene>
    <name evidence="2" type="ORF">SAMN06265355_105307</name>
</gene>
<keyword evidence="2" id="KW-0560">Oxidoreductase</keyword>
<proteinExistence type="predicted"/>
<evidence type="ECO:0000313" key="3">
    <source>
        <dbReference type="Proteomes" id="UP000198420"/>
    </source>
</evidence>
<evidence type="ECO:0000259" key="1">
    <source>
        <dbReference type="Pfam" id="PF02627"/>
    </source>
</evidence>
<dbReference type="PANTHER" id="PTHR34846:SF5">
    <property type="entry name" value="CARBOXYMUCONOLACTONE DECARBOXYLASE-LIKE DOMAIN-CONTAINING PROTEIN"/>
    <property type="match status" value="1"/>
</dbReference>
<keyword evidence="2" id="KW-0575">Peroxidase</keyword>
<evidence type="ECO:0000313" key="2">
    <source>
        <dbReference type="EMBL" id="SNR66938.1"/>
    </source>
</evidence>
<dbReference type="PANTHER" id="PTHR34846">
    <property type="entry name" value="4-CARBOXYMUCONOLACTONE DECARBOXYLASE FAMILY PROTEIN (AFU_ORTHOLOGUE AFUA_6G11590)"/>
    <property type="match status" value="1"/>
</dbReference>
<dbReference type="OrthoDB" id="4704294at2"/>
<keyword evidence="3" id="KW-1185">Reference proteome</keyword>
<protein>
    <submittedName>
        <fullName evidence="2">Alkylhydroperoxidase AhpD family core domain-containing protein</fullName>
    </submittedName>
</protein>
<dbReference type="RefSeq" id="WP_089312410.1">
    <property type="nucleotide sequence ID" value="NZ_FZNP01000005.1"/>
</dbReference>
<dbReference type="GO" id="GO:0051920">
    <property type="term" value="F:peroxiredoxin activity"/>
    <property type="evidence" value="ECO:0007669"/>
    <property type="project" value="InterPro"/>
</dbReference>
<accession>A0A238Y7X8</accession>
<dbReference type="InterPro" id="IPR003779">
    <property type="entry name" value="CMD-like"/>
</dbReference>
<name>A0A238Y7X8_9ACTN</name>
<feature type="domain" description="Carboxymuconolactone decarboxylase-like" evidence="1">
    <location>
        <begin position="45"/>
        <end position="116"/>
    </location>
</feature>
<dbReference type="EMBL" id="FZNP01000005">
    <property type="protein sequence ID" value="SNR66938.1"/>
    <property type="molecule type" value="Genomic_DNA"/>
</dbReference>
<dbReference type="InterPro" id="IPR029032">
    <property type="entry name" value="AhpD-like"/>
</dbReference>